<accession>U9UWN7</accession>
<reference evidence="1" key="1">
    <citation type="submission" date="2013-07" db="EMBL/GenBank/DDBJ databases">
        <title>The genome of an arbuscular mycorrhizal fungus provides insights into the evolution of the oldest plant symbiosis.</title>
        <authorList>
            <consortium name="DOE Joint Genome Institute"/>
            <person name="Tisserant E."/>
            <person name="Malbreil M."/>
            <person name="Kuo A."/>
            <person name="Kohler A."/>
            <person name="Symeonidi A."/>
            <person name="Balestrini R."/>
            <person name="Charron P."/>
            <person name="Duensing N."/>
            <person name="Frei-dit-Frey N."/>
            <person name="Gianinazzi-Pearson V."/>
            <person name="Gilbert B."/>
            <person name="Handa Y."/>
            <person name="Hijri M."/>
            <person name="Kaul R."/>
            <person name="Kawaguchi M."/>
            <person name="Krajinski F."/>
            <person name="Lammers P."/>
            <person name="Lapierre D."/>
            <person name="Masclaux F.G."/>
            <person name="Murat C."/>
            <person name="Morin E."/>
            <person name="Ndikumana S."/>
            <person name="Pagni M."/>
            <person name="Petitpierre D."/>
            <person name="Requena N."/>
            <person name="Rosikiewicz P."/>
            <person name="Riley R."/>
            <person name="Saito K."/>
            <person name="San Clemente H."/>
            <person name="Shapiro H."/>
            <person name="van Tuinen D."/>
            <person name="Becard G."/>
            <person name="Bonfante P."/>
            <person name="Paszkowski U."/>
            <person name="Shachar-Hill Y."/>
            <person name="Young J.P."/>
            <person name="Sanders I.R."/>
            <person name="Henrissat B."/>
            <person name="Rensing S.A."/>
            <person name="Grigoriev I.V."/>
            <person name="Corradi N."/>
            <person name="Roux C."/>
            <person name="Martin F."/>
        </authorList>
    </citation>
    <scope>NUCLEOTIDE SEQUENCE</scope>
    <source>
        <strain evidence="1">DAOM 197198</strain>
    </source>
</reference>
<dbReference type="EMBL" id="KI277768">
    <property type="protein sequence ID" value="ESA19981.1"/>
    <property type="molecule type" value="Genomic_DNA"/>
</dbReference>
<dbReference type="AlphaFoldDB" id="U9UWN7"/>
<organism evidence="1">
    <name type="scientific">Rhizophagus irregularis (strain DAOM 181602 / DAOM 197198 / MUCL 43194)</name>
    <name type="common">Arbuscular mycorrhizal fungus</name>
    <name type="synonym">Glomus intraradices</name>
    <dbReference type="NCBI Taxonomy" id="747089"/>
    <lineage>
        <taxon>Eukaryota</taxon>
        <taxon>Fungi</taxon>
        <taxon>Fungi incertae sedis</taxon>
        <taxon>Mucoromycota</taxon>
        <taxon>Glomeromycotina</taxon>
        <taxon>Glomeromycetes</taxon>
        <taxon>Glomerales</taxon>
        <taxon>Glomeraceae</taxon>
        <taxon>Rhizophagus</taxon>
    </lineage>
</organism>
<proteinExistence type="predicted"/>
<sequence>MKQIEMEKYQHQFATRILELIHCNFYEYVSYIQVVQNVEIQCHLNKGDIVTIKEVDYGESYAVIKGIFKHQNNDGYYYPFIYVDWFEDTYKKHNKLDCPIFVLRHDDYYCKIFPLTVIDKVQKAYFVHDCNARCKESDHFLENNHYLKNEFFFAAV</sequence>
<gene>
    <name evidence="1" type="ORF">GLOINDRAFT_19020</name>
</gene>
<name>U9UWN7_RHIID</name>
<dbReference type="HOGENOM" id="CLU_111254_0_0_1"/>
<evidence type="ECO:0000313" key="1">
    <source>
        <dbReference type="EMBL" id="ESA19981.1"/>
    </source>
</evidence>
<protein>
    <submittedName>
        <fullName evidence="1">Uncharacterized protein</fullName>
    </submittedName>
</protein>